<dbReference type="AlphaFoldDB" id="A0A8T0NDV6"/>
<gene>
    <name evidence="2" type="ORF">PVAP13_9KG150485</name>
</gene>
<comment type="caution">
    <text evidence="2">The sequence shown here is derived from an EMBL/GenBank/DDBJ whole genome shotgun (WGS) entry which is preliminary data.</text>
</comment>
<name>A0A8T0NDV6_PANVG</name>
<protein>
    <recommendedName>
        <fullName evidence="4">Secreted protein</fullName>
    </recommendedName>
</protein>
<reference evidence="2" key="1">
    <citation type="submission" date="2020-05" db="EMBL/GenBank/DDBJ databases">
        <title>WGS assembly of Panicum virgatum.</title>
        <authorList>
            <person name="Lovell J.T."/>
            <person name="Jenkins J."/>
            <person name="Shu S."/>
            <person name="Juenger T.E."/>
            <person name="Schmutz J."/>
        </authorList>
    </citation>
    <scope>NUCLEOTIDE SEQUENCE</scope>
    <source>
        <strain evidence="2">AP13</strain>
    </source>
</reference>
<keyword evidence="3" id="KW-1185">Reference proteome</keyword>
<dbReference type="EMBL" id="CM029053">
    <property type="protein sequence ID" value="KAG2548191.1"/>
    <property type="molecule type" value="Genomic_DNA"/>
</dbReference>
<proteinExistence type="predicted"/>
<evidence type="ECO:0000256" key="1">
    <source>
        <dbReference type="SAM" id="SignalP"/>
    </source>
</evidence>
<evidence type="ECO:0008006" key="4">
    <source>
        <dbReference type="Google" id="ProtNLM"/>
    </source>
</evidence>
<feature type="signal peptide" evidence="1">
    <location>
        <begin position="1"/>
        <end position="24"/>
    </location>
</feature>
<accession>A0A8T0NDV6</accession>
<organism evidence="2 3">
    <name type="scientific">Panicum virgatum</name>
    <name type="common">Blackwell switchgrass</name>
    <dbReference type="NCBI Taxonomy" id="38727"/>
    <lineage>
        <taxon>Eukaryota</taxon>
        <taxon>Viridiplantae</taxon>
        <taxon>Streptophyta</taxon>
        <taxon>Embryophyta</taxon>
        <taxon>Tracheophyta</taxon>
        <taxon>Spermatophyta</taxon>
        <taxon>Magnoliopsida</taxon>
        <taxon>Liliopsida</taxon>
        <taxon>Poales</taxon>
        <taxon>Poaceae</taxon>
        <taxon>PACMAD clade</taxon>
        <taxon>Panicoideae</taxon>
        <taxon>Panicodae</taxon>
        <taxon>Paniceae</taxon>
        <taxon>Panicinae</taxon>
        <taxon>Panicum</taxon>
        <taxon>Panicum sect. Hiantes</taxon>
    </lineage>
</organism>
<evidence type="ECO:0000313" key="2">
    <source>
        <dbReference type="EMBL" id="KAG2548191.1"/>
    </source>
</evidence>
<dbReference type="Proteomes" id="UP000823388">
    <property type="component" value="Chromosome 9K"/>
</dbReference>
<sequence>MANIHLKLFDAVLLVLLFLNYEDGATPCFTSWGIVMQLWRFLPSRIRLRYANSAYFNCFINALG</sequence>
<evidence type="ECO:0000313" key="3">
    <source>
        <dbReference type="Proteomes" id="UP000823388"/>
    </source>
</evidence>
<feature type="chain" id="PRO_5035825499" description="Secreted protein" evidence="1">
    <location>
        <begin position="25"/>
        <end position="64"/>
    </location>
</feature>
<keyword evidence="1" id="KW-0732">Signal</keyword>